<organism evidence="8">
    <name type="scientific">hydrothermal vent metagenome</name>
    <dbReference type="NCBI Taxonomy" id="652676"/>
    <lineage>
        <taxon>unclassified sequences</taxon>
        <taxon>metagenomes</taxon>
        <taxon>ecological metagenomes</taxon>
    </lineage>
</organism>
<dbReference type="GO" id="GO:0004563">
    <property type="term" value="F:beta-N-acetylhexosaminidase activity"/>
    <property type="evidence" value="ECO:0007669"/>
    <property type="project" value="UniProtKB-EC"/>
</dbReference>
<dbReference type="GO" id="GO:0016020">
    <property type="term" value="C:membrane"/>
    <property type="evidence" value="ECO:0007669"/>
    <property type="project" value="TreeGrafter"/>
</dbReference>
<evidence type="ECO:0000256" key="4">
    <source>
        <dbReference type="ARBA" id="ARBA00022801"/>
    </source>
</evidence>
<dbReference type="InterPro" id="IPR029018">
    <property type="entry name" value="Hex-like_dom2"/>
</dbReference>
<dbReference type="Gene3D" id="3.30.379.10">
    <property type="entry name" value="Chitobiase/beta-hexosaminidase domain 2-like"/>
    <property type="match status" value="1"/>
</dbReference>
<evidence type="ECO:0000256" key="2">
    <source>
        <dbReference type="ARBA" id="ARBA00006285"/>
    </source>
</evidence>
<evidence type="ECO:0000256" key="3">
    <source>
        <dbReference type="ARBA" id="ARBA00012663"/>
    </source>
</evidence>
<dbReference type="EMBL" id="FPHC01000050">
    <property type="protein sequence ID" value="SFV59185.1"/>
    <property type="molecule type" value="Genomic_DNA"/>
</dbReference>
<accession>A0A1W1C0B7</accession>
<dbReference type="Gene3D" id="3.20.20.80">
    <property type="entry name" value="Glycosidases"/>
    <property type="match status" value="1"/>
</dbReference>
<name>A0A1W1C0B7_9ZZZZ</name>
<gene>
    <name evidence="8" type="ORF">MNB_SV-6-1256</name>
</gene>
<evidence type="ECO:0000256" key="1">
    <source>
        <dbReference type="ARBA" id="ARBA00001231"/>
    </source>
</evidence>
<dbReference type="InterPro" id="IPR017853">
    <property type="entry name" value="GH"/>
</dbReference>
<keyword evidence="4 8" id="KW-0378">Hydrolase</keyword>
<dbReference type="InterPro" id="IPR015883">
    <property type="entry name" value="Glyco_hydro_20_cat"/>
</dbReference>
<evidence type="ECO:0000256" key="5">
    <source>
        <dbReference type="ARBA" id="ARBA00023295"/>
    </source>
</evidence>
<dbReference type="GO" id="GO:0005975">
    <property type="term" value="P:carbohydrate metabolic process"/>
    <property type="evidence" value="ECO:0007669"/>
    <property type="project" value="InterPro"/>
</dbReference>
<keyword evidence="5 8" id="KW-0326">Glycosidase</keyword>
<comment type="catalytic activity">
    <reaction evidence="1">
        <text>Hydrolysis of terminal non-reducing N-acetyl-D-hexosamine residues in N-acetyl-beta-D-hexosaminides.</text>
        <dbReference type="EC" id="3.2.1.52"/>
    </reaction>
</comment>
<feature type="domain" description="Glycoside hydrolase family 20 catalytic" evidence="6">
    <location>
        <begin position="156"/>
        <end position="501"/>
    </location>
</feature>
<dbReference type="PIRSF" id="PIRSF001093">
    <property type="entry name" value="B-hxosamndse_ab_euk"/>
    <property type="match status" value="1"/>
</dbReference>
<evidence type="ECO:0000313" key="8">
    <source>
        <dbReference type="EMBL" id="SFV59185.1"/>
    </source>
</evidence>
<dbReference type="PANTHER" id="PTHR22600">
    <property type="entry name" value="BETA-HEXOSAMINIDASE"/>
    <property type="match status" value="1"/>
</dbReference>
<dbReference type="Pfam" id="PF00728">
    <property type="entry name" value="Glyco_hydro_20"/>
    <property type="match status" value="1"/>
</dbReference>
<evidence type="ECO:0000259" key="7">
    <source>
        <dbReference type="Pfam" id="PF02838"/>
    </source>
</evidence>
<dbReference type="SUPFAM" id="SSF51445">
    <property type="entry name" value="(Trans)glycosidases"/>
    <property type="match status" value="1"/>
</dbReference>
<dbReference type="InterPro" id="IPR015882">
    <property type="entry name" value="HEX_bac_N"/>
</dbReference>
<comment type="similarity">
    <text evidence="2">Belongs to the glycosyl hydrolase 20 family.</text>
</comment>
<dbReference type="PANTHER" id="PTHR22600:SF57">
    <property type="entry name" value="BETA-N-ACETYLHEXOSAMINIDASE"/>
    <property type="match status" value="1"/>
</dbReference>
<feature type="domain" description="Beta-hexosaminidase bacterial type N-terminal" evidence="7">
    <location>
        <begin position="25"/>
        <end position="153"/>
    </location>
</feature>
<dbReference type="InterPro" id="IPR025705">
    <property type="entry name" value="Beta_hexosaminidase_sua/sub"/>
</dbReference>
<dbReference type="Pfam" id="PF02838">
    <property type="entry name" value="Glyco_hydro_20b"/>
    <property type="match status" value="1"/>
</dbReference>
<evidence type="ECO:0000259" key="6">
    <source>
        <dbReference type="Pfam" id="PF00728"/>
    </source>
</evidence>
<dbReference type="CDD" id="cd06563">
    <property type="entry name" value="GH20_chitobiase-like"/>
    <property type="match status" value="1"/>
</dbReference>
<dbReference type="GO" id="GO:0030203">
    <property type="term" value="P:glycosaminoglycan metabolic process"/>
    <property type="evidence" value="ECO:0007669"/>
    <property type="project" value="TreeGrafter"/>
</dbReference>
<dbReference type="AlphaFoldDB" id="A0A1W1C0B7"/>
<reference evidence="8" key="1">
    <citation type="submission" date="2016-10" db="EMBL/GenBank/DDBJ databases">
        <authorList>
            <person name="de Groot N.N."/>
        </authorList>
    </citation>
    <scope>NUCLEOTIDE SEQUENCE</scope>
</reference>
<protein>
    <recommendedName>
        <fullName evidence="3">beta-N-acetylhexosaminidase</fullName>
        <ecNumber evidence="3">3.2.1.52</ecNumber>
    </recommendedName>
</protein>
<sequence length="531" mass="62091">MGVIINIFKLFAICWLALLPLSANPIIPKPQKSIDRVGEFKITKDSTISTDTSLSKNAINYLQKHLYRVSGYRLRSVKKSSTIFYHLDREKVKRSEGYILDISQEHITIEARDGAGFFYATVSLMQLMDSHIWSIRKSPKRVWGIKCCRIVDYPRYSWRGMLLDSSRNFFDVEYIKKFIDRMAQYKLNRFHWHLTDDEGWRIEIKRYPLLTKIGSLRGDGTKLPYSTYPAIRGKKSGIYSGHYTQQQIRDIVAYAKARYIEILPEIDMPAHSKAAVVSYPNLLLDPNDKSSFKSVQRVSNNTINPAMESSYKFIDGVVSEVSSLFPFGYIHIGGDEVPKGAWSRSPAVKDLMKRYHLRDRRAVEDYFFTRVDRILRKYNRKLIGWQEIVDGRAKLRKDSIVMAWKSPKSSHKIIKRGYRVVLSPVQYLYFDQRYSRAKGEYGHTWSTPISLKRVYMYQPTNSRYIKGVQANLWSETLLNEQIADYLTWPRALALSEVAWSSPKNRNWSDFRQRVYGKGLLRLKVQNINFRR</sequence>
<dbReference type="PRINTS" id="PR00738">
    <property type="entry name" value="GLHYDRLASE20"/>
</dbReference>
<dbReference type="EC" id="3.2.1.52" evidence="3"/>
<proteinExistence type="inferred from homology"/>
<dbReference type="SUPFAM" id="SSF55545">
    <property type="entry name" value="beta-N-acetylhexosaminidase-like domain"/>
    <property type="match status" value="1"/>
</dbReference>